<protein>
    <recommendedName>
        <fullName evidence="4">DNA polymerase III beta sliding clamp central domain-containing protein</fullName>
    </recommendedName>
</protein>
<dbReference type="Proteomes" id="UP000655570">
    <property type="component" value="Unassembled WGS sequence"/>
</dbReference>
<accession>A0ABR8TZ81</accession>
<reference evidence="2 3" key="1">
    <citation type="submission" date="2020-08" db="EMBL/GenBank/DDBJ databases">
        <title>A Genomic Blueprint of the Chicken Gut Microbiome.</title>
        <authorList>
            <person name="Gilroy R."/>
            <person name="Ravi A."/>
            <person name="Getino M."/>
            <person name="Pursley I."/>
            <person name="Horton D.L."/>
            <person name="Alikhan N.-F."/>
            <person name="Baker D."/>
            <person name="Gharbi K."/>
            <person name="Hall N."/>
            <person name="Watson M."/>
            <person name="Adriaenssens E.M."/>
            <person name="Foster-Nyarko E."/>
            <person name="Jarju S."/>
            <person name="Secka A."/>
            <person name="Antonio M."/>
            <person name="Oren A."/>
            <person name="Chaudhuri R."/>
            <person name="La Ragione R.M."/>
            <person name="Hildebrand F."/>
            <person name="Pallen M.J."/>
        </authorList>
    </citation>
    <scope>NUCLEOTIDE SEQUENCE [LARGE SCALE GENOMIC DNA]</scope>
    <source>
        <strain evidence="2 3">Sa2CUA9</strain>
    </source>
</reference>
<evidence type="ECO:0000313" key="3">
    <source>
        <dbReference type="Proteomes" id="UP000655570"/>
    </source>
</evidence>
<dbReference type="PANTHER" id="PTHR30478">
    <property type="entry name" value="DNA POLYMERASE III SUBUNIT BETA"/>
    <property type="match status" value="1"/>
</dbReference>
<dbReference type="InterPro" id="IPR001001">
    <property type="entry name" value="DNA_polIII_beta"/>
</dbReference>
<evidence type="ECO:0008006" key="4">
    <source>
        <dbReference type="Google" id="ProtNLM"/>
    </source>
</evidence>
<keyword evidence="3" id="KW-1185">Reference proteome</keyword>
<dbReference type="EMBL" id="JACSQF010000007">
    <property type="protein sequence ID" value="MBD7980760.1"/>
    <property type="molecule type" value="Genomic_DNA"/>
</dbReference>
<gene>
    <name evidence="2" type="ORF">H9641_08525</name>
</gene>
<dbReference type="Gene3D" id="3.10.150.10">
    <property type="entry name" value="DNA Polymerase III, subunit A, domain 2"/>
    <property type="match status" value="1"/>
</dbReference>
<proteinExistence type="predicted"/>
<dbReference type="PANTHER" id="PTHR30478:SF0">
    <property type="entry name" value="BETA SLIDING CLAMP"/>
    <property type="match status" value="1"/>
</dbReference>
<comment type="caution">
    <text evidence="2">The sequence shown here is derived from an EMBL/GenBank/DDBJ whole genome shotgun (WGS) entry which is preliminary data.</text>
</comment>
<keyword evidence="1" id="KW-0238">DNA-binding</keyword>
<evidence type="ECO:0000256" key="1">
    <source>
        <dbReference type="ARBA" id="ARBA00023125"/>
    </source>
</evidence>
<evidence type="ECO:0000313" key="2">
    <source>
        <dbReference type="EMBL" id="MBD7980760.1"/>
    </source>
</evidence>
<organism evidence="2 3">
    <name type="scientific">Oerskovia merdavium</name>
    <dbReference type="NCBI Taxonomy" id="2762227"/>
    <lineage>
        <taxon>Bacteria</taxon>
        <taxon>Bacillati</taxon>
        <taxon>Actinomycetota</taxon>
        <taxon>Actinomycetes</taxon>
        <taxon>Micrococcales</taxon>
        <taxon>Cellulomonadaceae</taxon>
        <taxon>Oerskovia</taxon>
    </lineage>
</organism>
<name>A0ABR8TZ81_9CELL</name>
<sequence>MLLHLDGDTLRLVGCDRFRLAIATIPVQQVSGPPFRVVAPLAFLDGLAHARLPDVGLVALGRDVLEVLGAQGAPLDAAYPDYERLLCSGTSPMTTVTSDELLRAVMDAEDVVAVRLDGDRVDITPPGPPGTLGFSRSFLLDSVRAARAEHVALALDDRSALSVAAADRPDDVHVLMPIHLHH</sequence>